<keyword evidence="2" id="KW-1185">Reference proteome</keyword>
<reference evidence="2" key="1">
    <citation type="journal article" date="2019" name="Int. J. Syst. Evol. Microbiol.">
        <title>The Global Catalogue of Microorganisms (GCM) 10K type strain sequencing project: providing services to taxonomists for standard genome sequencing and annotation.</title>
        <authorList>
            <consortium name="The Broad Institute Genomics Platform"/>
            <consortium name="The Broad Institute Genome Sequencing Center for Infectious Disease"/>
            <person name="Wu L."/>
            <person name="Ma J."/>
        </authorList>
    </citation>
    <scope>NUCLEOTIDE SEQUENCE [LARGE SCALE GENOMIC DNA]</scope>
    <source>
        <strain evidence="2">JCM 13002</strain>
    </source>
</reference>
<dbReference type="Pfam" id="PF00300">
    <property type="entry name" value="His_Phos_1"/>
    <property type="match status" value="1"/>
</dbReference>
<dbReference type="InterPro" id="IPR013078">
    <property type="entry name" value="His_Pase_superF_clade-1"/>
</dbReference>
<dbReference type="Proteomes" id="UP001499987">
    <property type="component" value="Unassembled WGS sequence"/>
</dbReference>
<evidence type="ECO:0000313" key="1">
    <source>
        <dbReference type="EMBL" id="GAA1075906.1"/>
    </source>
</evidence>
<sequence>MSEAVRQARFDDGGPLDALGLRAAEAAAGTLRSAGPTPVSPSPRCRQTAQALGLPAPVDEPALAGCDNGRWRGRTLDEIAAAEPEALARWLADPAAAPHGGEPLQAVLDRVADWLAALPQDAPAVTAVVEPDVVRAAAVHALGAPAAAFWRLDVRPLTATHLSGRAGRWNLRCGEPL</sequence>
<organism evidence="1 2">
    <name type="scientific">Kitasatospora arboriphila</name>
    <dbReference type="NCBI Taxonomy" id="258052"/>
    <lineage>
        <taxon>Bacteria</taxon>
        <taxon>Bacillati</taxon>
        <taxon>Actinomycetota</taxon>
        <taxon>Actinomycetes</taxon>
        <taxon>Kitasatosporales</taxon>
        <taxon>Streptomycetaceae</taxon>
        <taxon>Kitasatospora</taxon>
    </lineage>
</organism>
<dbReference type="EMBL" id="BAAALD010000010">
    <property type="protein sequence ID" value="GAA1075906.1"/>
    <property type="molecule type" value="Genomic_DNA"/>
</dbReference>
<accession>A0ABP4DXP8</accession>
<dbReference type="SUPFAM" id="SSF53254">
    <property type="entry name" value="Phosphoglycerate mutase-like"/>
    <property type="match status" value="1"/>
</dbReference>
<protein>
    <submittedName>
        <fullName evidence="1">Histidine phosphatase family protein</fullName>
    </submittedName>
</protein>
<proteinExistence type="predicted"/>
<evidence type="ECO:0000313" key="2">
    <source>
        <dbReference type="Proteomes" id="UP001499987"/>
    </source>
</evidence>
<comment type="caution">
    <text evidence="1">The sequence shown here is derived from an EMBL/GenBank/DDBJ whole genome shotgun (WGS) entry which is preliminary data.</text>
</comment>
<name>A0ABP4DXP8_9ACTN</name>
<gene>
    <name evidence="1" type="ORF">GCM10009663_16470</name>
</gene>
<dbReference type="Gene3D" id="3.40.50.1240">
    <property type="entry name" value="Phosphoglycerate mutase-like"/>
    <property type="match status" value="1"/>
</dbReference>
<dbReference type="InterPro" id="IPR029033">
    <property type="entry name" value="His_PPase_superfam"/>
</dbReference>
<dbReference type="RefSeq" id="WP_344622879.1">
    <property type="nucleotide sequence ID" value="NZ_BAAALD010000010.1"/>
</dbReference>